<accession>A0A917C4C3</accession>
<evidence type="ECO:0000313" key="2">
    <source>
        <dbReference type="EMBL" id="GGF69344.1"/>
    </source>
</evidence>
<feature type="domain" description="Carrier" evidence="1">
    <location>
        <begin position="1"/>
        <end position="79"/>
    </location>
</feature>
<dbReference type="RefSeq" id="WP_189023082.1">
    <property type="nucleotide sequence ID" value="NZ_BMKR01000004.1"/>
</dbReference>
<keyword evidence="3" id="KW-1185">Reference proteome</keyword>
<dbReference type="AlphaFoldDB" id="A0A917C4C3"/>
<name>A0A917C4C3_9BACL</name>
<dbReference type="InterPro" id="IPR009081">
    <property type="entry name" value="PP-bd_ACP"/>
</dbReference>
<dbReference type="SUPFAM" id="SSF47336">
    <property type="entry name" value="ACP-like"/>
    <property type="match status" value="1"/>
</dbReference>
<comment type="caution">
    <text evidence="2">The sequence shown here is derived from an EMBL/GenBank/DDBJ whole genome shotgun (WGS) entry which is preliminary data.</text>
</comment>
<organism evidence="2 3">
    <name type="scientific">Paenibacillus albidus</name>
    <dbReference type="NCBI Taxonomy" id="2041023"/>
    <lineage>
        <taxon>Bacteria</taxon>
        <taxon>Bacillati</taxon>
        <taxon>Bacillota</taxon>
        <taxon>Bacilli</taxon>
        <taxon>Bacillales</taxon>
        <taxon>Paenibacillaceae</taxon>
        <taxon>Paenibacillus</taxon>
    </lineage>
</organism>
<dbReference type="Pfam" id="PF00550">
    <property type="entry name" value="PP-binding"/>
    <property type="match status" value="1"/>
</dbReference>
<dbReference type="Gene3D" id="1.10.1200.10">
    <property type="entry name" value="ACP-like"/>
    <property type="match status" value="1"/>
</dbReference>
<dbReference type="Proteomes" id="UP000637643">
    <property type="component" value="Unassembled WGS sequence"/>
</dbReference>
<proteinExistence type="predicted"/>
<gene>
    <name evidence="2" type="ORF">GCM10010912_13040</name>
</gene>
<reference evidence="2" key="2">
    <citation type="submission" date="2020-09" db="EMBL/GenBank/DDBJ databases">
        <authorList>
            <person name="Sun Q."/>
            <person name="Zhou Y."/>
        </authorList>
    </citation>
    <scope>NUCLEOTIDE SEQUENCE</scope>
    <source>
        <strain evidence="2">CGMCC 1.16134</strain>
    </source>
</reference>
<dbReference type="EMBL" id="BMKR01000004">
    <property type="protein sequence ID" value="GGF69344.1"/>
    <property type="molecule type" value="Genomic_DNA"/>
</dbReference>
<protein>
    <recommendedName>
        <fullName evidence="1">Carrier domain-containing protein</fullName>
    </recommendedName>
</protein>
<sequence>MNHEEIKQQVTEFLTRSLRTKELKDDDNILELGLVHSLFMIQLIMFIEKTFHLELEEEDLDMDNIKTVNDLVVLIERHQQTGAAFQ</sequence>
<dbReference type="PROSITE" id="PS50075">
    <property type="entry name" value="CARRIER"/>
    <property type="match status" value="1"/>
</dbReference>
<evidence type="ECO:0000259" key="1">
    <source>
        <dbReference type="PROSITE" id="PS50075"/>
    </source>
</evidence>
<reference evidence="2" key="1">
    <citation type="journal article" date="2014" name="Int. J. Syst. Evol. Microbiol.">
        <title>Complete genome sequence of Corynebacterium casei LMG S-19264T (=DSM 44701T), isolated from a smear-ripened cheese.</title>
        <authorList>
            <consortium name="US DOE Joint Genome Institute (JGI-PGF)"/>
            <person name="Walter F."/>
            <person name="Albersmeier A."/>
            <person name="Kalinowski J."/>
            <person name="Ruckert C."/>
        </authorList>
    </citation>
    <scope>NUCLEOTIDE SEQUENCE</scope>
    <source>
        <strain evidence="2">CGMCC 1.16134</strain>
    </source>
</reference>
<evidence type="ECO:0000313" key="3">
    <source>
        <dbReference type="Proteomes" id="UP000637643"/>
    </source>
</evidence>
<dbReference type="InterPro" id="IPR036736">
    <property type="entry name" value="ACP-like_sf"/>
</dbReference>